<dbReference type="GO" id="GO:0006364">
    <property type="term" value="P:rRNA processing"/>
    <property type="evidence" value="ECO:0007669"/>
    <property type="project" value="UniProtKB-KW"/>
</dbReference>
<keyword evidence="10" id="KW-0271">Exosome</keyword>
<keyword evidence="5" id="KW-0963">Cytoplasm</keyword>
<dbReference type="AlphaFoldDB" id="A0A0M8MUT6"/>
<dbReference type="InterPro" id="IPR002716">
    <property type="entry name" value="PIN_dom"/>
</dbReference>
<feature type="domain" description="RNB" evidence="18">
    <location>
        <begin position="510"/>
        <end position="844"/>
    </location>
</feature>
<evidence type="ECO:0000256" key="12">
    <source>
        <dbReference type="ARBA" id="ARBA00022884"/>
    </source>
</evidence>
<dbReference type="InterPro" id="IPR029060">
    <property type="entry name" value="PIN-like_dom_sf"/>
</dbReference>
<feature type="compositionally biased region" description="Acidic residues" evidence="16">
    <location>
        <begin position="338"/>
        <end position="350"/>
    </location>
</feature>
<feature type="domain" description="PIN" evidence="17">
    <location>
        <begin position="81"/>
        <end position="200"/>
    </location>
</feature>
<evidence type="ECO:0000313" key="20">
    <source>
        <dbReference type="Proteomes" id="UP000037751"/>
    </source>
</evidence>
<evidence type="ECO:0000256" key="7">
    <source>
        <dbReference type="ARBA" id="ARBA00022722"/>
    </source>
</evidence>
<dbReference type="Proteomes" id="UP000037751">
    <property type="component" value="Unassembled WGS sequence"/>
</dbReference>
<dbReference type="GO" id="GO:0000176">
    <property type="term" value="C:nuclear exosome (RNase complex)"/>
    <property type="evidence" value="ECO:0007669"/>
    <property type="project" value="TreeGrafter"/>
</dbReference>
<dbReference type="Pfam" id="PF17215">
    <property type="entry name" value="Rrp44_S1"/>
    <property type="match status" value="1"/>
</dbReference>
<evidence type="ECO:0000256" key="14">
    <source>
        <dbReference type="ARBA" id="ARBA00077930"/>
    </source>
</evidence>
<keyword evidence="20" id="KW-1185">Reference proteome</keyword>
<evidence type="ECO:0000256" key="15">
    <source>
        <dbReference type="RuleBase" id="RU003901"/>
    </source>
</evidence>
<evidence type="ECO:0000256" key="13">
    <source>
        <dbReference type="ARBA" id="ARBA00023242"/>
    </source>
</evidence>
<feature type="region of interest" description="Disordered" evidence="16">
    <location>
        <begin position="330"/>
        <end position="350"/>
    </location>
</feature>
<name>A0A0M8MUT6_9BASI</name>
<dbReference type="Pfam" id="PF17216">
    <property type="entry name" value="Rrp44_CSD1"/>
    <property type="match status" value="1"/>
</dbReference>
<keyword evidence="7" id="KW-0540">Nuclease</keyword>
<dbReference type="InterPro" id="IPR022966">
    <property type="entry name" value="RNase_II/R_CS"/>
</dbReference>
<dbReference type="GO" id="GO:0005730">
    <property type="term" value="C:nucleolus"/>
    <property type="evidence" value="ECO:0007669"/>
    <property type="project" value="UniProtKB-SubCell"/>
</dbReference>
<dbReference type="EMBL" id="LGAV01000003">
    <property type="protein sequence ID" value="KOS14764.1"/>
    <property type="molecule type" value="Genomic_DNA"/>
</dbReference>
<dbReference type="InterPro" id="IPR001900">
    <property type="entry name" value="RNase_II/R"/>
</dbReference>
<evidence type="ECO:0000256" key="10">
    <source>
        <dbReference type="ARBA" id="ARBA00022835"/>
    </source>
</evidence>
<accession>A0A0M8MUT6</accession>
<evidence type="ECO:0000256" key="8">
    <source>
        <dbReference type="ARBA" id="ARBA00022759"/>
    </source>
</evidence>
<evidence type="ECO:0000256" key="1">
    <source>
        <dbReference type="ARBA" id="ARBA00001946"/>
    </source>
</evidence>
<sequence length="997" mass="111125">MAISIQKRPQTDDEIAAASFRFRRKTARGKVMKVLRETYQRDDIPCGCVACETCAAWVEPGTPMPVLRAEGIENTWCADKHYVLIDTNIVLHQMDVLESSVFTDVIVLQTVANEVRNRSMPLYNRLRTLLTDPDRRFWLFYNDFHASTNVVRLPDESPNDRNDRAIRQATAWYGAHLRTHTPSSHARQMVLLSDDVDNVHKARTDGLQACSVREYITGFANAESLADLLSARSMDEPSGKSKHASAAVFDEYWSPTQLEAGVRGGTLHKGYFNANAYNFLEATVRSETLSQPVLLQGRESMNRAVDGDVVYVALLPKSEWKGASEEVLEADTAQRNDDADEEVDEADPEVDDAKPALMSAHKEKQPTGRVVGIARRNWRSYVAHIDASSVNESALATLGPQTLFASPVDRKIPRIKIRTRQAKELLGCKILVALDDWKSTSRYPEGHFVRSLGAIESKEAEQESLLLEYDVPYRPFSKAILACLPPEGDTWVVPPKDATDARSVSIWRDRTDLRDEIICSIDPPGCQDIDDALHAKRLPNGNIEAGVHIADVSHFVRTDTPMDAEAASRGTTVYLVDRRIDMLPHLLGTNLCSLRPHVERLAFSVLWELTPEAKIVNVRFTKSVIASKAAFTYEEAQNRKDDASQTDAITESIRLLNHLAIQLRRARMEAGALNLASPEVRIQLDSAESSDPIDVEQKEMRETNSLVEEFMLLANTTVAQRIYEAFPTTAVLRRHAPPPSDNFETLQDILRKRRGMELDVSSSGALAASLDRCVDPNDKAFNTLVRILATRCMLSAEYFCTGSVARNAFGHYGLAMDMYTHFTSPIRRYADVLAHRQLAAAIQYEPLPSNLFSKHYVDQVLENVNKRHRLAQMAGRASVEFYVGLAIAAKNAEHGADATLVGRGEGARLLQADAYVVRTFRNGVAVFVSQYGLEGLITFSTDCDYNAEAYQVTVPAAVSGLPNDITLGVFDRCRVEIGIEKDRNTRRGRTKMALVAM</sequence>
<keyword evidence="9" id="KW-0378">Hydrolase</keyword>
<dbReference type="Pfam" id="PF17849">
    <property type="entry name" value="OB_Dis3"/>
    <property type="match status" value="1"/>
</dbReference>
<dbReference type="InterPro" id="IPR041505">
    <property type="entry name" value="Dis3_CSD2"/>
</dbReference>
<keyword evidence="11" id="KW-0269">Exonuclease</keyword>
<organism evidence="19 20">
    <name type="scientific">Malassezia pachydermatis</name>
    <dbReference type="NCBI Taxonomy" id="77020"/>
    <lineage>
        <taxon>Eukaryota</taxon>
        <taxon>Fungi</taxon>
        <taxon>Dikarya</taxon>
        <taxon>Basidiomycota</taxon>
        <taxon>Ustilaginomycotina</taxon>
        <taxon>Malasseziomycetes</taxon>
        <taxon>Malasseziales</taxon>
        <taxon>Malasseziaceae</taxon>
        <taxon>Malassezia</taxon>
    </lineage>
</organism>
<dbReference type="GO" id="GO:0000175">
    <property type="term" value="F:3'-5'-RNA exonuclease activity"/>
    <property type="evidence" value="ECO:0007669"/>
    <property type="project" value="UniProtKB-ARBA"/>
</dbReference>
<evidence type="ECO:0000256" key="4">
    <source>
        <dbReference type="ARBA" id="ARBA00005785"/>
    </source>
</evidence>
<dbReference type="GeneID" id="28727416"/>
<dbReference type="Pfam" id="PF00773">
    <property type="entry name" value="RNB"/>
    <property type="match status" value="1"/>
</dbReference>
<evidence type="ECO:0000256" key="3">
    <source>
        <dbReference type="ARBA" id="ARBA00004604"/>
    </source>
</evidence>
<comment type="similarity">
    <text evidence="4 15">Belongs to the RNR ribonuclease family.</text>
</comment>
<gene>
    <name evidence="19" type="ORF">Malapachy_1029</name>
</gene>
<evidence type="ECO:0000259" key="18">
    <source>
        <dbReference type="SMART" id="SM00955"/>
    </source>
</evidence>
<reference evidence="19 20" key="1">
    <citation type="submission" date="2015-07" db="EMBL/GenBank/DDBJ databases">
        <title>Draft Genome Sequence of Malassezia furfur CBS1878 and Malassezia pachydermatis CBS1879.</title>
        <authorList>
            <person name="Triana S."/>
            <person name="Ohm R."/>
            <person name="Gonzalez A."/>
            <person name="DeCock H."/>
            <person name="Restrepo S."/>
            <person name="Celis A."/>
        </authorList>
    </citation>
    <scope>NUCLEOTIDE SEQUENCE [LARGE SCALE GENOMIC DNA]</scope>
    <source>
        <strain evidence="19 20">CBS 1879</strain>
    </source>
</reference>
<dbReference type="FunFam" id="2.40.50.700:FF:000001">
    <property type="entry name" value="Exosome complex exonuclease exoribonuclease (Rrp44)"/>
    <property type="match status" value="1"/>
</dbReference>
<dbReference type="SMART" id="SM00670">
    <property type="entry name" value="PINc"/>
    <property type="match status" value="1"/>
</dbReference>
<dbReference type="RefSeq" id="XP_017992396.1">
    <property type="nucleotide sequence ID" value="XM_018135541.1"/>
</dbReference>
<keyword evidence="13" id="KW-0539">Nucleus</keyword>
<dbReference type="Pfam" id="PF13638">
    <property type="entry name" value="PIN_4"/>
    <property type="match status" value="1"/>
</dbReference>
<dbReference type="GO" id="GO:0071034">
    <property type="term" value="P:CUT catabolic process"/>
    <property type="evidence" value="ECO:0007669"/>
    <property type="project" value="UniProtKB-ARBA"/>
</dbReference>
<dbReference type="PANTHER" id="PTHR23355">
    <property type="entry name" value="RIBONUCLEASE"/>
    <property type="match status" value="1"/>
</dbReference>
<dbReference type="Gene3D" id="3.40.50.1010">
    <property type="entry name" value="5'-nuclease"/>
    <property type="match status" value="1"/>
</dbReference>
<dbReference type="GO" id="GO:0004519">
    <property type="term" value="F:endonuclease activity"/>
    <property type="evidence" value="ECO:0007669"/>
    <property type="project" value="UniProtKB-KW"/>
</dbReference>
<evidence type="ECO:0000256" key="9">
    <source>
        <dbReference type="ARBA" id="ARBA00022801"/>
    </source>
</evidence>
<dbReference type="Gene3D" id="2.40.50.690">
    <property type="match status" value="1"/>
</dbReference>
<dbReference type="FunFam" id="3.40.50.1010:FF:000010">
    <property type="entry name" value="Exosome complex exonuclease DIS3"/>
    <property type="match status" value="1"/>
</dbReference>
<dbReference type="SUPFAM" id="SSF50249">
    <property type="entry name" value="Nucleic acid-binding proteins"/>
    <property type="match status" value="3"/>
</dbReference>
<dbReference type="GO" id="GO:0000177">
    <property type="term" value="C:cytoplasmic exosome (RNase complex)"/>
    <property type="evidence" value="ECO:0007669"/>
    <property type="project" value="TreeGrafter"/>
</dbReference>
<dbReference type="Gene3D" id="2.40.50.140">
    <property type="entry name" value="Nucleic acid-binding proteins"/>
    <property type="match status" value="1"/>
</dbReference>
<dbReference type="PROSITE" id="PS01175">
    <property type="entry name" value="RIBONUCLEASE_II"/>
    <property type="match status" value="1"/>
</dbReference>
<dbReference type="GO" id="GO:0003723">
    <property type="term" value="F:RNA binding"/>
    <property type="evidence" value="ECO:0007669"/>
    <property type="project" value="UniProtKB-KW"/>
</dbReference>
<dbReference type="InterPro" id="IPR033770">
    <property type="entry name" value="RRP44_S1"/>
</dbReference>
<evidence type="ECO:0000256" key="2">
    <source>
        <dbReference type="ARBA" id="ARBA00004496"/>
    </source>
</evidence>
<evidence type="ECO:0000313" key="19">
    <source>
        <dbReference type="EMBL" id="KOS14764.1"/>
    </source>
</evidence>
<dbReference type="GO" id="GO:0071031">
    <property type="term" value="P:nuclear mRNA surveillance of mRNA 3'-end processing"/>
    <property type="evidence" value="ECO:0007669"/>
    <property type="project" value="TreeGrafter"/>
</dbReference>
<evidence type="ECO:0000256" key="11">
    <source>
        <dbReference type="ARBA" id="ARBA00022839"/>
    </source>
</evidence>
<dbReference type="GO" id="GO:0016075">
    <property type="term" value="P:rRNA catabolic process"/>
    <property type="evidence" value="ECO:0007669"/>
    <property type="project" value="TreeGrafter"/>
</dbReference>
<dbReference type="PANTHER" id="PTHR23355:SF35">
    <property type="entry name" value="EXOSOME COMPLEX EXONUCLEASE RRP44"/>
    <property type="match status" value="1"/>
</dbReference>
<keyword evidence="12" id="KW-0694">RNA-binding</keyword>
<evidence type="ECO:0000259" key="17">
    <source>
        <dbReference type="SMART" id="SM00670"/>
    </source>
</evidence>
<evidence type="ECO:0000256" key="5">
    <source>
        <dbReference type="ARBA" id="ARBA00022490"/>
    </source>
</evidence>
<dbReference type="OrthoDB" id="372421at2759"/>
<dbReference type="CDD" id="cd09862">
    <property type="entry name" value="PIN_Rrp44-like"/>
    <property type="match status" value="1"/>
</dbReference>
<dbReference type="VEuPathDB" id="FungiDB:Malapachy_1029"/>
<keyword evidence="6" id="KW-0698">rRNA processing</keyword>
<dbReference type="InterPro" id="IPR033771">
    <property type="entry name" value="Rrp44_CSD1"/>
</dbReference>
<dbReference type="Gene3D" id="2.40.50.700">
    <property type="match status" value="1"/>
</dbReference>
<dbReference type="SUPFAM" id="SSF88723">
    <property type="entry name" value="PIN domain-like"/>
    <property type="match status" value="1"/>
</dbReference>
<dbReference type="STRING" id="77020.A0A0M8MUT6"/>
<evidence type="ECO:0000256" key="16">
    <source>
        <dbReference type="SAM" id="MobiDB-lite"/>
    </source>
</evidence>
<comment type="subcellular location">
    <subcellularLocation>
        <location evidence="2">Cytoplasm</location>
    </subcellularLocation>
    <subcellularLocation>
        <location evidence="3">Nucleus</location>
        <location evidence="3">Nucleolus</location>
    </subcellularLocation>
</comment>
<comment type="cofactor">
    <cofactor evidence="1">
        <name>Mg(2+)</name>
        <dbReference type="ChEBI" id="CHEBI:18420"/>
    </cofactor>
</comment>
<proteinExistence type="inferred from homology"/>
<dbReference type="InterPro" id="IPR050180">
    <property type="entry name" value="RNR_Ribonuclease"/>
</dbReference>
<evidence type="ECO:0000256" key="6">
    <source>
        <dbReference type="ARBA" id="ARBA00022552"/>
    </source>
</evidence>
<dbReference type="InterPro" id="IPR012340">
    <property type="entry name" value="NA-bd_OB-fold"/>
</dbReference>
<keyword evidence="8" id="KW-0255">Endonuclease</keyword>
<protein>
    <recommendedName>
        <fullName evidence="14">Ribosomal RNA-processing protein 44</fullName>
    </recommendedName>
</protein>
<dbReference type="SMART" id="SM00955">
    <property type="entry name" value="RNB"/>
    <property type="match status" value="1"/>
</dbReference>
<comment type="caution">
    <text evidence="19">The sequence shown here is derived from an EMBL/GenBank/DDBJ whole genome shotgun (WGS) entry which is preliminary data.</text>
</comment>